<keyword evidence="3" id="KW-1185">Reference proteome</keyword>
<dbReference type="InterPro" id="IPR007110">
    <property type="entry name" value="Ig-like_dom"/>
</dbReference>
<dbReference type="Pfam" id="PF13927">
    <property type="entry name" value="Ig_3"/>
    <property type="match status" value="1"/>
</dbReference>
<evidence type="ECO:0000256" key="1">
    <source>
        <dbReference type="SAM" id="Phobius"/>
    </source>
</evidence>
<dbReference type="InParanoid" id="A0A6P8HNW5"/>
<sequence length="297" mass="33263">MYWFNANYILSASSTTDSFIDKPDEEVYRDEGSDVTLEWHFHVGSCSSSSTFREFLFGVWDDSGFVKNKILAVQENNVVSKGSGFERKVDWSGNIYDCVNCTAIVKMYNLTDADFKKYGVKVQLGFKRSPLTNWLRLVKFEPAEIINSSWPRRIEVEEGNATTIECKAKGRPTPSVIIKKKNRTLCNDSTGHCVYKIRKAKPADEGEYLCLVQQRNYSQIGRSLNLTVLEGRNISAIDTNAGLTGGEIAGIVIACVAVAIAIAIVAGIVCWRRRICCFQQNENPIPTNEDDVNDEDL</sequence>
<feature type="transmembrane region" description="Helical" evidence="1">
    <location>
        <begin position="248"/>
        <end position="271"/>
    </location>
</feature>
<dbReference type="GeneID" id="116293446"/>
<dbReference type="InterPro" id="IPR013783">
    <property type="entry name" value="Ig-like_fold"/>
</dbReference>
<accession>A0A6P8HNW5</accession>
<gene>
    <name evidence="4" type="primary">LOC116293446</name>
</gene>
<dbReference type="RefSeq" id="XP_031556733.1">
    <property type="nucleotide sequence ID" value="XM_031700873.1"/>
</dbReference>
<dbReference type="SMART" id="SM00409">
    <property type="entry name" value="IG"/>
    <property type="match status" value="1"/>
</dbReference>
<name>A0A6P8HNW5_ACTTE</name>
<dbReference type="OrthoDB" id="5985202at2759"/>
<dbReference type="Proteomes" id="UP000515163">
    <property type="component" value="Unplaced"/>
</dbReference>
<organism evidence="3 4">
    <name type="scientific">Actinia tenebrosa</name>
    <name type="common">Australian red waratah sea anemone</name>
    <dbReference type="NCBI Taxonomy" id="6105"/>
    <lineage>
        <taxon>Eukaryota</taxon>
        <taxon>Metazoa</taxon>
        <taxon>Cnidaria</taxon>
        <taxon>Anthozoa</taxon>
        <taxon>Hexacorallia</taxon>
        <taxon>Actiniaria</taxon>
        <taxon>Actiniidae</taxon>
        <taxon>Actinia</taxon>
    </lineage>
</organism>
<dbReference type="SUPFAM" id="SSF48726">
    <property type="entry name" value="Immunoglobulin"/>
    <property type="match status" value="1"/>
</dbReference>
<keyword evidence="1" id="KW-1133">Transmembrane helix</keyword>
<evidence type="ECO:0000313" key="3">
    <source>
        <dbReference type="Proteomes" id="UP000515163"/>
    </source>
</evidence>
<dbReference type="KEGG" id="aten:116293446"/>
<protein>
    <submittedName>
        <fullName evidence="4">Uncharacterized protein LOC116293446 isoform X1</fullName>
    </submittedName>
</protein>
<keyword evidence="1" id="KW-0472">Membrane</keyword>
<dbReference type="Gene3D" id="2.60.40.10">
    <property type="entry name" value="Immunoglobulins"/>
    <property type="match status" value="1"/>
</dbReference>
<keyword evidence="1" id="KW-0812">Transmembrane</keyword>
<evidence type="ECO:0000313" key="4">
    <source>
        <dbReference type="RefSeq" id="XP_031556733.1"/>
    </source>
</evidence>
<reference evidence="4" key="1">
    <citation type="submission" date="2025-08" db="UniProtKB">
        <authorList>
            <consortium name="RefSeq"/>
        </authorList>
    </citation>
    <scope>IDENTIFICATION</scope>
    <source>
        <tissue evidence="4">Tentacle</tissue>
    </source>
</reference>
<dbReference type="InterPro" id="IPR003599">
    <property type="entry name" value="Ig_sub"/>
</dbReference>
<dbReference type="InterPro" id="IPR036179">
    <property type="entry name" value="Ig-like_dom_sf"/>
</dbReference>
<proteinExistence type="predicted"/>
<feature type="domain" description="Ig-like" evidence="2">
    <location>
        <begin position="142"/>
        <end position="227"/>
    </location>
</feature>
<dbReference type="PROSITE" id="PS50835">
    <property type="entry name" value="IG_LIKE"/>
    <property type="match status" value="1"/>
</dbReference>
<evidence type="ECO:0000259" key="2">
    <source>
        <dbReference type="PROSITE" id="PS50835"/>
    </source>
</evidence>
<dbReference type="AlphaFoldDB" id="A0A6P8HNW5"/>